<evidence type="ECO:0000256" key="1">
    <source>
        <dbReference type="SAM" id="MobiDB-lite"/>
    </source>
</evidence>
<feature type="region of interest" description="Disordered" evidence="1">
    <location>
        <begin position="146"/>
        <end position="180"/>
    </location>
</feature>
<evidence type="ECO:0000313" key="2">
    <source>
        <dbReference type="EMBL" id="RLO09397.1"/>
    </source>
</evidence>
<proteinExistence type="predicted"/>
<accession>A0A9X8E543</accession>
<organism evidence="2 3">
    <name type="scientific">Aphanomyces astaci</name>
    <name type="common">Crayfish plague agent</name>
    <dbReference type="NCBI Taxonomy" id="112090"/>
    <lineage>
        <taxon>Eukaryota</taxon>
        <taxon>Sar</taxon>
        <taxon>Stramenopiles</taxon>
        <taxon>Oomycota</taxon>
        <taxon>Saprolegniomycetes</taxon>
        <taxon>Saprolegniales</taxon>
        <taxon>Verrucalvaceae</taxon>
        <taxon>Aphanomyces</taxon>
    </lineage>
</organism>
<reference evidence="2 3" key="1">
    <citation type="journal article" date="2018" name="J. Invertebr. Pathol.">
        <title>New genotyping method for the causative agent of crayfish plague (Aphanomyces astaci) based on whole genome data.</title>
        <authorList>
            <person name="Minardi D."/>
            <person name="Studholme D.J."/>
            <person name="van der Giezen M."/>
            <person name="Pretto T."/>
            <person name="Oidtmann B."/>
        </authorList>
    </citation>
    <scope>NUCLEOTIDE SEQUENCE [LARGE SCALE GENOMIC DNA]</scope>
    <source>
        <strain evidence="2 3">KB13</strain>
    </source>
</reference>
<dbReference type="EMBL" id="QUTI01019944">
    <property type="protein sequence ID" value="RLO09397.1"/>
    <property type="molecule type" value="Genomic_DNA"/>
</dbReference>
<evidence type="ECO:0000313" key="3">
    <source>
        <dbReference type="Proteomes" id="UP000275652"/>
    </source>
</evidence>
<feature type="non-terminal residue" evidence="2">
    <location>
        <position position="380"/>
    </location>
</feature>
<feature type="non-terminal residue" evidence="2">
    <location>
        <position position="1"/>
    </location>
</feature>
<gene>
    <name evidence="2" type="ORF">DYB28_015752</name>
</gene>
<dbReference type="AlphaFoldDB" id="A0A9X8E543"/>
<dbReference type="Proteomes" id="UP000275652">
    <property type="component" value="Unassembled WGS sequence"/>
</dbReference>
<sequence>DSTKVASRKTTHVSQTIDQVVTELDALEARTAASAKHHATTVAEVLETMRFDLRALVIAGQVDAIARYIEQRAVGFGDQLARLAHDDPSTFNSFCQQRTVQRWLRATFGVTHPFEVIYKNVFGKVFTNAHLSDFMSKARQAAVLPPLPITTDNANPTTPLERTAAEDQNPPRPPSGRPPHVQAFFHNVYAPVLAPQRPAFFASLPRHFPAGAIHIIGGDFNLPMDVHLDAHCRRAEHNQGKAESRRQCASVGTDTVTYDAAKAEMRQNYKDEQFDLHANKSETGSSFFFRKPQTMRVPITTATVGTNTVTDPAAVASIFTEHWKAIMTAPSREQAPNRATRRAVLRYLDKRLSDEHRTELDRPLEAAELCAALKTMNPAK</sequence>
<name>A0A9X8E543_APHAT</name>
<feature type="compositionally biased region" description="Polar residues" evidence="1">
    <location>
        <begin position="150"/>
        <end position="160"/>
    </location>
</feature>
<protein>
    <submittedName>
        <fullName evidence="2">Uncharacterized protein</fullName>
    </submittedName>
</protein>
<comment type="caution">
    <text evidence="2">The sequence shown here is derived from an EMBL/GenBank/DDBJ whole genome shotgun (WGS) entry which is preliminary data.</text>
</comment>